<dbReference type="HOGENOM" id="CLU_055403_0_1_9"/>
<name>G5IF94_9FIRM</name>
<keyword evidence="3" id="KW-1185">Reference proteome</keyword>
<dbReference type="AlphaFoldDB" id="G5IF94"/>
<evidence type="ECO:0000313" key="2">
    <source>
        <dbReference type="EMBL" id="EHI59840.1"/>
    </source>
</evidence>
<feature type="domain" description="KilA-N DNA-binding" evidence="1">
    <location>
        <begin position="31"/>
        <end position="123"/>
    </location>
</feature>
<protein>
    <recommendedName>
        <fullName evidence="1">KilA-N DNA-binding domain-containing protein</fullName>
    </recommendedName>
</protein>
<dbReference type="OrthoDB" id="9816206at2"/>
<organism evidence="2 3">
    <name type="scientific">Hungatella hathewayi WAL-18680</name>
    <dbReference type="NCBI Taxonomy" id="742737"/>
    <lineage>
        <taxon>Bacteria</taxon>
        <taxon>Bacillati</taxon>
        <taxon>Bacillota</taxon>
        <taxon>Clostridia</taxon>
        <taxon>Lachnospirales</taxon>
        <taxon>Lachnospiraceae</taxon>
        <taxon>Hungatella</taxon>
    </lineage>
</organism>
<dbReference type="PATRIC" id="fig|742737.3.peg.2197"/>
<accession>G5IF94</accession>
<dbReference type="Proteomes" id="UP000005384">
    <property type="component" value="Unassembled WGS sequence"/>
</dbReference>
<reference evidence="2 3" key="1">
    <citation type="submission" date="2011-08" db="EMBL/GenBank/DDBJ databases">
        <title>The Genome Sequence of Clostridium hathewayi WAL-18680.</title>
        <authorList>
            <consortium name="The Broad Institute Genome Sequencing Platform"/>
            <person name="Earl A."/>
            <person name="Ward D."/>
            <person name="Feldgarden M."/>
            <person name="Gevers D."/>
            <person name="Finegold S.M."/>
            <person name="Summanen P.H."/>
            <person name="Molitoris D.R."/>
            <person name="Song M."/>
            <person name="Daigneault M."/>
            <person name="Allen-Vercoe E."/>
            <person name="Young S.K."/>
            <person name="Zeng Q."/>
            <person name="Gargeya S."/>
            <person name="Fitzgerald M."/>
            <person name="Haas B."/>
            <person name="Abouelleil A."/>
            <person name="Alvarado L."/>
            <person name="Arachchi H.M."/>
            <person name="Berlin A."/>
            <person name="Brown A."/>
            <person name="Chapman S.B."/>
            <person name="Chen Z."/>
            <person name="Dunbar C."/>
            <person name="Freedman E."/>
            <person name="Gearin G."/>
            <person name="Gellesch M."/>
            <person name="Goldberg J."/>
            <person name="Griggs A."/>
            <person name="Gujja S."/>
            <person name="Heiman D."/>
            <person name="Howarth C."/>
            <person name="Larson L."/>
            <person name="Lui A."/>
            <person name="MacDonald P.J.P."/>
            <person name="Montmayeur A."/>
            <person name="Murphy C."/>
            <person name="Neiman D."/>
            <person name="Pearson M."/>
            <person name="Priest M."/>
            <person name="Roberts A."/>
            <person name="Saif S."/>
            <person name="Shea T."/>
            <person name="Shenoy N."/>
            <person name="Sisk P."/>
            <person name="Stolte C."/>
            <person name="Sykes S."/>
            <person name="Wortman J."/>
            <person name="Nusbaum C."/>
            <person name="Birren B."/>
        </authorList>
    </citation>
    <scope>NUCLEOTIDE SEQUENCE [LARGE SCALE GENOMIC DNA]</scope>
    <source>
        <strain evidence="2 3">WAL-18680</strain>
    </source>
</reference>
<gene>
    <name evidence="2" type="ORF">HMPREF9473_02171</name>
</gene>
<evidence type="ECO:0000259" key="1">
    <source>
        <dbReference type="Pfam" id="PF10543"/>
    </source>
</evidence>
<proteinExistence type="predicted"/>
<evidence type="ECO:0000313" key="3">
    <source>
        <dbReference type="Proteomes" id="UP000005384"/>
    </source>
</evidence>
<dbReference type="Pfam" id="PF10543">
    <property type="entry name" value="ORF6N"/>
    <property type="match status" value="1"/>
</dbReference>
<comment type="caution">
    <text evidence="2">The sequence shown here is derived from an EMBL/GenBank/DDBJ whole genome shotgun (WGS) entry which is preliminary data.</text>
</comment>
<dbReference type="RefSeq" id="WP_006780151.1">
    <property type="nucleotide sequence ID" value="NZ_CP040506.1"/>
</dbReference>
<dbReference type="EMBL" id="ADLN01000044">
    <property type="protein sequence ID" value="EHI59840.1"/>
    <property type="molecule type" value="Genomic_DNA"/>
</dbReference>
<sequence>MAKIEEVNLIKSEDGLSVVSVEGVQGDIKSMIYVVRNQQVMIDSDLALLYQVETSALNRAVKRNIKRFPEDFRFQLTEEEYEFLRCQFGISKTDMKNSTDGRGGRRYLPYVFTEQGISMLASVLRSEVAVNVSIGIMRAFVEMRHFIANNTLLFERISSVELQQLQYQKQTDEKLEQIFEYISEHEESSQKIFFDGQIYDAFSLIISLIQKAEKEITLIDGYVDVGTLNLLSKKKADVSVTIYTQKRTKLTKTDAENFNAQYPTLNVKDTKAFHDRFLIIDRATAYHVGASLKDAGKKCFGINLIQDAGIIKDILQRVELETEE</sequence>
<dbReference type="InterPro" id="IPR018873">
    <property type="entry name" value="KilA-N_DNA-bd_domain"/>
</dbReference>